<dbReference type="PANTHER" id="PTHR47592">
    <property type="entry name" value="PBF68 PROTEIN"/>
    <property type="match status" value="1"/>
</dbReference>
<evidence type="ECO:0000313" key="5">
    <source>
        <dbReference type="EMBL" id="PHT80921.1"/>
    </source>
</evidence>
<dbReference type="InterPro" id="IPR054722">
    <property type="entry name" value="PolX-like_BBD"/>
</dbReference>
<evidence type="ECO:0000259" key="3">
    <source>
        <dbReference type="Pfam" id="PF01212"/>
    </source>
</evidence>
<dbReference type="Gramene" id="PHT80921">
    <property type="protein sequence ID" value="PHT80921"/>
    <property type="gene ID" value="T459_13936"/>
</dbReference>
<dbReference type="InterPro" id="IPR015421">
    <property type="entry name" value="PyrdxlP-dep_Trfase_major"/>
</dbReference>
<comment type="cofactor">
    <cofactor evidence="1">
        <name>pyridoxal 5'-phosphate</name>
        <dbReference type="ChEBI" id="CHEBI:597326"/>
    </cofactor>
</comment>
<keyword evidence="2" id="KW-0663">Pyridoxal phosphate</keyword>
<dbReference type="Gene3D" id="3.40.640.10">
    <property type="entry name" value="Type I PLP-dependent aspartate aminotransferase-like (Major domain)"/>
    <property type="match status" value="1"/>
</dbReference>
<feature type="domain" description="Aromatic amino acid beta-eliminating lyase/threonine aldolase" evidence="3">
    <location>
        <begin position="225"/>
        <end position="289"/>
    </location>
</feature>
<dbReference type="InterPro" id="IPR015422">
    <property type="entry name" value="PyrdxlP-dep_Trfase_small"/>
</dbReference>
<dbReference type="InterPro" id="IPR001597">
    <property type="entry name" value="ArAA_b-elim_lyase/Thr_aldolase"/>
</dbReference>
<dbReference type="InterPro" id="IPR015424">
    <property type="entry name" value="PyrdxlP-dep_Trfase"/>
</dbReference>
<sequence length="304" mass="33638">MIESNKEYDDLCAMFMEFNLVGNPREWWMDSGATRHVCANKELFSSFAPAQVEEMLYMANSTTAKVEGIGKICLKMTSGKVLTLNNVLYVPELHRNLIYVSLLDKNRFKCVIVSEKIVVSKGEMYVEKGYLTEGLCHVNYKTLRKLINLEVLPNFECNKSKCQTCVESNSGGRCLSVEYTDKVGDLEKKYGLKLHIDGACIFNASVAPGVPVHRLVQAADSVSAKILRKTLGGGMQQTGVLCAAASVALQENLVKLEGNHRNTKILAEELNKIRGLKVDIATVETNIVSLFSATVFISNTSERP</sequence>
<feature type="domain" description="Retrovirus-related Pol polyprotein from transposon TNT 1-94-like beta-barrel" evidence="4">
    <location>
        <begin position="27"/>
        <end position="107"/>
    </location>
</feature>
<dbReference type="Pfam" id="PF01212">
    <property type="entry name" value="Beta_elim_lyase"/>
    <property type="match status" value="2"/>
</dbReference>
<dbReference type="GO" id="GO:0008732">
    <property type="term" value="F:L-allo-threonine aldolase activity"/>
    <property type="evidence" value="ECO:0000318"/>
    <property type="project" value="GO_Central"/>
</dbReference>
<comment type="caution">
    <text evidence="5">The sequence shown here is derived from an EMBL/GenBank/DDBJ whole genome shotgun (WGS) entry which is preliminary data.</text>
</comment>
<name>A0A2G2ZG90_CAPAN</name>
<dbReference type="GO" id="GO:0006545">
    <property type="term" value="P:glycine biosynthetic process"/>
    <property type="evidence" value="ECO:0000318"/>
    <property type="project" value="GO_Central"/>
</dbReference>
<reference evidence="5 6" key="2">
    <citation type="journal article" date="2017" name="Genome Biol.">
        <title>New reference genome sequences of hot pepper reveal the massive evolution of plant disease-resistance genes by retroduplication.</title>
        <authorList>
            <person name="Kim S."/>
            <person name="Park J."/>
            <person name="Yeom S.I."/>
            <person name="Kim Y.M."/>
            <person name="Seo E."/>
            <person name="Kim K.T."/>
            <person name="Kim M.S."/>
            <person name="Lee J.M."/>
            <person name="Cheong K."/>
            <person name="Shin H.S."/>
            <person name="Kim S.B."/>
            <person name="Han K."/>
            <person name="Lee J."/>
            <person name="Park M."/>
            <person name="Lee H.A."/>
            <person name="Lee H.Y."/>
            <person name="Lee Y."/>
            <person name="Oh S."/>
            <person name="Lee J.H."/>
            <person name="Choi E."/>
            <person name="Choi E."/>
            <person name="Lee S.E."/>
            <person name="Jeon J."/>
            <person name="Kim H."/>
            <person name="Choi G."/>
            <person name="Song H."/>
            <person name="Lee J."/>
            <person name="Lee S.C."/>
            <person name="Kwon J.K."/>
            <person name="Lee H.Y."/>
            <person name="Koo N."/>
            <person name="Hong Y."/>
            <person name="Kim R.W."/>
            <person name="Kang W.H."/>
            <person name="Huh J.H."/>
            <person name="Kang B.C."/>
            <person name="Yang T.J."/>
            <person name="Lee Y.H."/>
            <person name="Bennetzen J.L."/>
            <person name="Choi D."/>
        </authorList>
    </citation>
    <scope>NUCLEOTIDE SEQUENCE [LARGE SCALE GENOMIC DNA]</scope>
    <source>
        <strain evidence="6">cv. CM334</strain>
    </source>
</reference>
<evidence type="ECO:0000256" key="1">
    <source>
        <dbReference type="ARBA" id="ARBA00001933"/>
    </source>
</evidence>
<dbReference type="Pfam" id="PF22936">
    <property type="entry name" value="Pol_BBD"/>
    <property type="match status" value="1"/>
</dbReference>
<dbReference type="PANTHER" id="PTHR47592:SF24">
    <property type="entry name" value="BNACNNG30200D PROTEIN"/>
    <property type="match status" value="1"/>
</dbReference>
<protein>
    <submittedName>
        <fullName evidence="5">Low-specificity L-threonine aldolase 2</fullName>
    </submittedName>
</protein>
<gene>
    <name evidence="5" type="ORF">T459_13936</name>
</gene>
<dbReference type="AlphaFoldDB" id="A0A2G2ZG90"/>
<dbReference type="EMBL" id="AYRZ02000005">
    <property type="protein sequence ID" value="PHT80921.1"/>
    <property type="molecule type" value="Genomic_DNA"/>
</dbReference>
<keyword evidence="6" id="KW-1185">Reference proteome</keyword>
<reference evidence="5 6" key="1">
    <citation type="journal article" date="2014" name="Nat. Genet.">
        <title>Genome sequence of the hot pepper provides insights into the evolution of pungency in Capsicum species.</title>
        <authorList>
            <person name="Kim S."/>
            <person name="Park M."/>
            <person name="Yeom S.I."/>
            <person name="Kim Y.M."/>
            <person name="Lee J.M."/>
            <person name="Lee H.A."/>
            <person name="Seo E."/>
            <person name="Choi J."/>
            <person name="Cheong K."/>
            <person name="Kim K.T."/>
            <person name="Jung K."/>
            <person name="Lee G.W."/>
            <person name="Oh S.K."/>
            <person name="Bae C."/>
            <person name="Kim S.B."/>
            <person name="Lee H.Y."/>
            <person name="Kim S.Y."/>
            <person name="Kim M.S."/>
            <person name="Kang B.C."/>
            <person name="Jo Y.D."/>
            <person name="Yang H.B."/>
            <person name="Jeong H.J."/>
            <person name="Kang W.H."/>
            <person name="Kwon J.K."/>
            <person name="Shin C."/>
            <person name="Lim J.Y."/>
            <person name="Park J.H."/>
            <person name="Huh J.H."/>
            <person name="Kim J.S."/>
            <person name="Kim B.D."/>
            <person name="Cohen O."/>
            <person name="Paran I."/>
            <person name="Suh M.C."/>
            <person name="Lee S.B."/>
            <person name="Kim Y.K."/>
            <person name="Shin Y."/>
            <person name="Noh S.J."/>
            <person name="Park J."/>
            <person name="Seo Y.S."/>
            <person name="Kwon S.Y."/>
            <person name="Kim H.A."/>
            <person name="Park J.M."/>
            <person name="Kim H.J."/>
            <person name="Choi S.B."/>
            <person name="Bosland P.W."/>
            <person name="Reeves G."/>
            <person name="Jo S.H."/>
            <person name="Lee B.W."/>
            <person name="Cho H.T."/>
            <person name="Choi H.S."/>
            <person name="Lee M.S."/>
            <person name="Yu Y."/>
            <person name="Do Choi Y."/>
            <person name="Park B.S."/>
            <person name="van Deynze A."/>
            <person name="Ashrafi H."/>
            <person name="Hill T."/>
            <person name="Kim W.T."/>
            <person name="Pai H.S."/>
            <person name="Ahn H.K."/>
            <person name="Yeam I."/>
            <person name="Giovannoni J.J."/>
            <person name="Rose J.K."/>
            <person name="Sorensen I."/>
            <person name="Lee S.J."/>
            <person name="Kim R.W."/>
            <person name="Choi I.Y."/>
            <person name="Choi B.S."/>
            <person name="Lim J.S."/>
            <person name="Lee Y.H."/>
            <person name="Choi D."/>
        </authorList>
    </citation>
    <scope>NUCLEOTIDE SEQUENCE [LARGE SCALE GENOMIC DNA]</scope>
    <source>
        <strain evidence="6">cv. CM334</strain>
    </source>
</reference>
<proteinExistence type="predicted"/>
<organism evidence="5 6">
    <name type="scientific">Capsicum annuum</name>
    <name type="common">Capsicum pepper</name>
    <dbReference type="NCBI Taxonomy" id="4072"/>
    <lineage>
        <taxon>Eukaryota</taxon>
        <taxon>Viridiplantae</taxon>
        <taxon>Streptophyta</taxon>
        <taxon>Embryophyta</taxon>
        <taxon>Tracheophyta</taxon>
        <taxon>Spermatophyta</taxon>
        <taxon>Magnoliopsida</taxon>
        <taxon>eudicotyledons</taxon>
        <taxon>Gunneridae</taxon>
        <taxon>Pentapetalae</taxon>
        <taxon>asterids</taxon>
        <taxon>lamiids</taxon>
        <taxon>Solanales</taxon>
        <taxon>Solanaceae</taxon>
        <taxon>Solanoideae</taxon>
        <taxon>Capsiceae</taxon>
        <taxon>Capsicum</taxon>
    </lineage>
</organism>
<dbReference type="SUPFAM" id="SSF53383">
    <property type="entry name" value="PLP-dependent transferases"/>
    <property type="match status" value="1"/>
</dbReference>
<evidence type="ECO:0000259" key="4">
    <source>
        <dbReference type="Pfam" id="PF22936"/>
    </source>
</evidence>
<evidence type="ECO:0000313" key="6">
    <source>
        <dbReference type="Proteomes" id="UP000222542"/>
    </source>
</evidence>
<feature type="domain" description="Aromatic amino acid beta-eliminating lyase/threonine aldolase" evidence="3">
    <location>
        <begin position="169"/>
        <end position="223"/>
    </location>
</feature>
<dbReference type="Gene3D" id="3.90.1150.10">
    <property type="entry name" value="Aspartate Aminotransferase, domain 1"/>
    <property type="match status" value="1"/>
</dbReference>
<evidence type="ECO:0000256" key="2">
    <source>
        <dbReference type="ARBA" id="ARBA00022898"/>
    </source>
</evidence>
<dbReference type="GO" id="GO:0006567">
    <property type="term" value="P:L-threonine catabolic process"/>
    <property type="evidence" value="ECO:0000318"/>
    <property type="project" value="GO_Central"/>
</dbReference>
<dbReference type="STRING" id="4072.A0A2G2ZG90"/>
<dbReference type="GO" id="GO:0005829">
    <property type="term" value="C:cytosol"/>
    <property type="evidence" value="ECO:0000318"/>
    <property type="project" value="GO_Central"/>
</dbReference>
<accession>A0A2G2ZG90</accession>
<dbReference type="Proteomes" id="UP000222542">
    <property type="component" value="Unassembled WGS sequence"/>
</dbReference>